<organism evidence="2">
    <name type="scientific">freshwater metagenome</name>
    <dbReference type="NCBI Taxonomy" id="449393"/>
    <lineage>
        <taxon>unclassified sequences</taxon>
        <taxon>metagenomes</taxon>
        <taxon>ecological metagenomes</taxon>
    </lineage>
</organism>
<dbReference type="NCBIfam" id="NF000668">
    <property type="entry name" value="PRK00033.1-1"/>
    <property type="match status" value="1"/>
</dbReference>
<evidence type="ECO:0000259" key="1">
    <source>
        <dbReference type="Pfam" id="PF02617"/>
    </source>
</evidence>
<dbReference type="GO" id="GO:0006508">
    <property type="term" value="P:proteolysis"/>
    <property type="evidence" value="ECO:0007669"/>
    <property type="project" value="InterPro"/>
</dbReference>
<dbReference type="SUPFAM" id="SSF54736">
    <property type="entry name" value="ClpS-like"/>
    <property type="match status" value="1"/>
</dbReference>
<feature type="domain" description="Adaptor protein ClpS core" evidence="1">
    <location>
        <begin position="13"/>
        <end position="83"/>
    </location>
</feature>
<dbReference type="GO" id="GO:0030163">
    <property type="term" value="P:protein catabolic process"/>
    <property type="evidence" value="ECO:0007669"/>
    <property type="project" value="InterPro"/>
</dbReference>
<reference evidence="2" key="1">
    <citation type="submission" date="2020-05" db="EMBL/GenBank/DDBJ databases">
        <authorList>
            <person name="Chiriac C."/>
            <person name="Salcher M."/>
            <person name="Ghai R."/>
            <person name="Kavagutti S V."/>
        </authorList>
    </citation>
    <scope>NUCLEOTIDE SEQUENCE</scope>
</reference>
<dbReference type="PANTHER" id="PTHR33473">
    <property type="entry name" value="ATP-DEPENDENT CLP PROTEASE ADAPTER PROTEIN CLPS1, CHLOROPLASTIC"/>
    <property type="match status" value="1"/>
</dbReference>
<dbReference type="Gene3D" id="3.30.1390.10">
    <property type="match status" value="1"/>
</dbReference>
<accession>A0A6J7GYM3</accession>
<dbReference type="HAMAP" id="MF_00302">
    <property type="entry name" value="ClpS"/>
    <property type="match status" value="1"/>
</dbReference>
<evidence type="ECO:0000313" key="2">
    <source>
        <dbReference type="EMBL" id="CAB4908589.1"/>
    </source>
</evidence>
<name>A0A6J7GYM3_9ZZZZ</name>
<dbReference type="InterPro" id="IPR014719">
    <property type="entry name" value="Ribosomal_bL12_C/ClpS-like"/>
</dbReference>
<gene>
    <name evidence="2" type="ORF">UFOPK3608_00791</name>
</gene>
<dbReference type="InterPro" id="IPR003769">
    <property type="entry name" value="ClpS_core"/>
</dbReference>
<sequence>MEEELDLSKFFDNLWVTIVWDDPVNLMNYVTYVFIKLFNFSKEKAHKLMMQVHTEGKAVVASGTREEMERVVQQLHEHGLWATLQRDDHGRV</sequence>
<dbReference type="Pfam" id="PF02617">
    <property type="entry name" value="ClpS"/>
    <property type="match status" value="1"/>
</dbReference>
<dbReference type="EMBL" id="CAFBMP010000054">
    <property type="protein sequence ID" value="CAB4908589.1"/>
    <property type="molecule type" value="Genomic_DNA"/>
</dbReference>
<protein>
    <submittedName>
        <fullName evidence="2">Unannotated protein</fullName>
    </submittedName>
</protein>
<proteinExistence type="inferred from homology"/>
<dbReference type="AlphaFoldDB" id="A0A6J7GYM3"/>
<dbReference type="PANTHER" id="PTHR33473:SF19">
    <property type="entry name" value="ATP-DEPENDENT CLP PROTEASE ADAPTER PROTEIN CLPS"/>
    <property type="match status" value="1"/>
</dbReference>
<dbReference type="InterPro" id="IPR022935">
    <property type="entry name" value="ClpS"/>
</dbReference>